<protein>
    <recommendedName>
        <fullName evidence="3">37-kD nucleoid-associated bacterial protein</fullName>
    </recommendedName>
</protein>
<proteinExistence type="predicted"/>
<dbReference type="AlphaFoldDB" id="A0A0C5WNI2"/>
<gene>
    <name evidence="1" type="ORF">H744_2c1999</name>
</gene>
<dbReference type="PATRIC" id="fig|658445.3.peg.3962"/>
<dbReference type="STRING" id="658445.H744_2c1999"/>
<keyword evidence="2" id="KW-1185">Reference proteome</keyword>
<evidence type="ECO:0008006" key="3">
    <source>
        <dbReference type="Google" id="ProtNLM"/>
    </source>
</evidence>
<reference evidence="1 2" key="1">
    <citation type="submission" date="2013-05" db="EMBL/GenBank/DDBJ databases">
        <title>Complete genome sequence of the lipase-producing bacterium Photobacterium gaetbulicola Gung47.</title>
        <authorList>
            <person name="Kim Y.-O."/>
        </authorList>
    </citation>
    <scope>NUCLEOTIDE SEQUENCE [LARGE SCALE GENOMIC DNA]</scope>
    <source>
        <strain evidence="1 2">Gung47</strain>
    </source>
</reference>
<name>A0A0C5WNI2_9GAMM</name>
<dbReference type="OrthoDB" id="2034141at2"/>
<dbReference type="EMBL" id="CP005974">
    <property type="protein sequence ID" value="AJR08663.1"/>
    <property type="molecule type" value="Genomic_DNA"/>
</dbReference>
<evidence type="ECO:0000313" key="1">
    <source>
        <dbReference type="EMBL" id="AJR08663.1"/>
    </source>
</evidence>
<dbReference type="Proteomes" id="UP000032303">
    <property type="component" value="Chromosome 2"/>
</dbReference>
<organism evidence="1 2">
    <name type="scientific">Photobacterium gaetbulicola Gung47</name>
    <dbReference type="NCBI Taxonomy" id="658445"/>
    <lineage>
        <taxon>Bacteria</taxon>
        <taxon>Pseudomonadati</taxon>
        <taxon>Pseudomonadota</taxon>
        <taxon>Gammaproteobacteria</taxon>
        <taxon>Vibrionales</taxon>
        <taxon>Vibrionaceae</taxon>
        <taxon>Photobacterium</taxon>
    </lineage>
</organism>
<sequence length="343" mass="39405">MSEALNLNTEAQEDSFPIKQLFIFETTTDGGYQKADIDINKKQDLLSFLVRVCRLTYSSKSSQAYNFNEDSLVSQYVDLLLSNEQIDYENVAKSIAIQLSTAENKTVKDGTFIIARIKNSNLDSFIISKLDFEKYFARGSFELKTGLPEDNGILKSCLINIDSSGEKEDVIYLSDKNGKISLFWYEKFLMSTPVEKDSLNTQKAYTMFKDAIKRTVFKESKADFNDLVECMNGYFSTNEVFNFDGFIKNTIESYSPRVSEVKIDLVVKEIIRCKNRAKLDGQFNIIVEDVRKHFKKVVKLDEGMELITKGSVKDKVFKTKIKNKYYLVIDTKVGLDEFEERDI</sequence>
<accession>A0A0C5WNI2</accession>
<evidence type="ECO:0000313" key="2">
    <source>
        <dbReference type="Proteomes" id="UP000032303"/>
    </source>
</evidence>
<dbReference type="KEGG" id="pgb:H744_2c1999"/>
<dbReference type="HOGENOM" id="CLU_068255_0_0_6"/>